<proteinExistence type="predicted"/>
<evidence type="ECO:0000313" key="3">
    <source>
        <dbReference type="Proteomes" id="UP001152622"/>
    </source>
</evidence>
<gene>
    <name evidence="2" type="ORF">SKAU_G00289220</name>
</gene>
<evidence type="ECO:0000256" key="1">
    <source>
        <dbReference type="SAM" id="MobiDB-lite"/>
    </source>
</evidence>
<organism evidence="2 3">
    <name type="scientific">Synaphobranchus kaupii</name>
    <name type="common">Kaup's arrowtooth eel</name>
    <dbReference type="NCBI Taxonomy" id="118154"/>
    <lineage>
        <taxon>Eukaryota</taxon>
        <taxon>Metazoa</taxon>
        <taxon>Chordata</taxon>
        <taxon>Craniata</taxon>
        <taxon>Vertebrata</taxon>
        <taxon>Euteleostomi</taxon>
        <taxon>Actinopterygii</taxon>
        <taxon>Neopterygii</taxon>
        <taxon>Teleostei</taxon>
        <taxon>Anguilliformes</taxon>
        <taxon>Synaphobranchidae</taxon>
        <taxon>Synaphobranchus</taxon>
    </lineage>
</organism>
<sequence>MYRDKVHQKPAKRNTSHPTTDGLIYKSSKGQTSKGDSNRQHALAIVTGHGHCHNFHKDEVSGKQQNRQQAFDIVDHARLLQHLVDIELCPRLLAWIHSFTTGRRQRVMANCTYSPWSEVTSGVPQGGMVSPYLFLLHMSTRNTIFNNTLEMGYGDDVGLSRAIPLTNIHSDTSMQIEVKQLDEWAASNNMENRKSPSSPQPNTLVPKDFSGDTHVEHSGRDPLPSLPGYLPLLFLSGRSYLQYFGYGSRIPGVQPALTRSTQATPHLPAPWGFRQLTQAADYPTFIPPSL</sequence>
<reference evidence="2" key="1">
    <citation type="journal article" date="2023" name="Science">
        <title>Genome structures resolve the early diversification of teleost fishes.</title>
        <authorList>
            <person name="Parey E."/>
            <person name="Louis A."/>
            <person name="Montfort J."/>
            <person name="Bouchez O."/>
            <person name="Roques C."/>
            <person name="Iampietro C."/>
            <person name="Lluch J."/>
            <person name="Castinel A."/>
            <person name="Donnadieu C."/>
            <person name="Desvignes T."/>
            <person name="Floi Bucao C."/>
            <person name="Jouanno E."/>
            <person name="Wen M."/>
            <person name="Mejri S."/>
            <person name="Dirks R."/>
            <person name="Jansen H."/>
            <person name="Henkel C."/>
            <person name="Chen W.J."/>
            <person name="Zahm M."/>
            <person name="Cabau C."/>
            <person name="Klopp C."/>
            <person name="Thompson A.W."/>
            <person name="Robinson-Rechavi M."/>
            <person name="Braasch I."/>
            <person name="Lecointre G."/>
            <person name="Bobe J."/>
            <person name="Postlethwait J.H."/>
            <person name="Berthelot C."/>
            <person name="Roest Crollius H."/>
            <person name="Guiguen Y."/>
        </authorList>
    </citation>
    <scope>NUCLEOTIDE SEQUENCE</scope>
    <source>
        <strain evidence="2">WJC10195</strain>
    </source>
</reference>
<name>A0A9Q1ILX3_SYNKA</name>
<feature type="region of interest" description="Disordered" evidence="1">
    <location>
        <begin position="1"/>
        <end position="38"/>
    </location>
</feature>
<protein>
    <recommendedName>
        <fullName evidence="4">Reverse transcriptase domain-containing protein</fullName>
    </recommendedName>
</protein>
<dbReference type="OrthoDB" id="8950771at2759"/>
<evidence type="ECO:0008006" key="4">
    <source>
        <dbReference type="Google" id="ProtNLM"/>
    </source>
</evidence>
<dbReference type="PANTHER" id="PTHR33332">
    <property type="entry name" value="REVERSE TRANSCRIPTASE DOMAIN-CONTAINING PROTEIN"/>
    <property type="match status" value="1"/>
</dbReference>
<comment type="caution">
    <text evidence="2">The sequence shown here is derived from an EMBL/GenBank/DDBJ whole genome shotgun (WGS) entry which is preliminary data.</text>
</comment>
<feature type="compositionally biased region" description="Basic and acidic residues" evidence="1">
    <location>
        <begin position="209"/>
        <end position="220"/>
    </location>
</feature>
<feature type="compositionally biased region" description="Polar residues" evidence="1">
    <location>
        <begin position="189"/>
        <end position="203"/>
    </location>
</feature>
<dbReference type="EMBL" id="JAINUF010000012">
    <property type="protein sequence ID" value="KAJ8344729.1"/>
    <property type="molecule type" value="Genomic_DNA"/>
</dbReference>
<accession>A0A9Q1ILX3</accession>
<dbReference type="AlphaFoldDB" id="A0A9Q1ILX3"/>
<dbReference type="Proteomes" id="UP001152622">
    <property type="component" value="Chromosome 12"/>
</dbReference>
<feature type="region of interest" description="Disordered" evidence="1">
    <location>
        <begin position="189"/>
        <end position="222"/>
    </location>
</feature>
<evidence type="ECO:0000313" key="2">
    <source>
        <dbReference type="EMBL" id="KAJ8344729.1"/>
    </source>
</evidence>
<keyword evidence="3" id="KW-1185">Reference proteome</keyword>